<sequence length="281" mass="31543">MGNYRAIPQGLMTVGEVAKKMGVSVRTLQYYDKLGLLSPSAQSEGGRRLYSQREIIKLHQILSLKSLGFSLEEIKSRIVSLETPQEVASALSEQAEVLKAKISALSQSLSEVLALREEVLKMGVVDFKKYADIIVNIQLNNENYRLIKYFDENMLDHIRQKFDMESGKKFMRSFEDIQNRAIAMAEREVSPESGEAVALAAEFWALIEQFTGGDMSMLPDLMKFSLSVDDPAWNERTQKANAFFEPALAAYFARVGASPFDDSSKENKENMEDGNDGGDKR</sequence>
<accession>A0A9D1J9Q0</accession>
<reference evidence="4" key="1">
    <citation type="submission" date="2020-10" db="EMBL/GenBank/DDBJ databases">
        <authorList>
            <person name="Gilroy R."/>
        </authorList>
    </citation>
    <scope>NUCLEOTIDE SEQUENCE</scope>
    <source>
        <strain evidence="4">ChiW16-3235</strain>
    </source>
</reference>
<feature type="domain" description="HTH merR-type" evidence="3">
    <location>
        <begin position="11"/>
        <end position="81"/>
    </location>
</feature>
<dbReference type="GO" id="GO:0003700">
    <property type="term" value="F:DNA-binding transcription factor activity"/>
    <property type="evidence" value="ECO:0007669"/>
    <property type="project" value="InterPro"/>
</dbReference>
<protein>
    <submittedName>
        <fullName evidence="4">MerR family transcriptional regulator</fullName>
    </submittedName>
</protein>
<dbReference type="Pfam" id="PF13411">
    <property type="entry name" value="MerR_1"/>
    <property type="match status" value="1"/>
</dbReference>
<dbReference type="CDD" id="cd01106">
    <property type="entry name" value="HTH_TipAL-Mta"/>
    <property type="match status" value="1"/>
</dbReference>
<evidence type="ECO:0000313" key="5">
    <source>
        <dbReference type="Proteomes" id="UP000823913"/>
    </source>
</evidence>
<dbReference type="GO" id="GO:0003677">
    <property type="term" value="F:DNA binding"/>
    <property type="evidence" value="ECO:0007669"/>
    <property type="project" value="UniProtKB-KW"/>
</dbReference>
<dbReference type="Gene3D" id="1.10.1660.10">
    <property type="match status" value="1"/>
</dbReference>
<name>A0A9D1J9Q0_9FIRM</name>
<evidence type="ECO:0000313" key="4">
    <source>
        <dbReference type="EMBL" id="HIR67596.1"/>
    </source>
</evidence>
<gene>
    <name evidence="4" type="ORF">IAB94_06075</name>
</gene>
<dbReference type="InterPro" id="IPR000551">
    <property type="entry name" value="MerR-type_HTH_dom"/>
</dbReference>
<comment type="caution">
    <text evidence="4">The sequence shown here is derived from an EMBL/GenBank/DDBJ whole genome shotgun (WGS) entry which is preliminary data.</text>
</comment>
<dbReference type="EMBL" id="DVHK01000121">
    <property type="protein sequence ID" value="HIR67596.1"/>
    <property type="molecule type" value="Genomic_DNA"/>
</dbReference>
<dbReference type="SMART" id="SM00422">
    <property type="entry name" value="HTH_MERR"/>
    <property type="match status" value="1"/>
</dbReference>
<keyword evidence="1" id="KW-0238">DNA-binding</keyword>
<dbReference type="AlphaFoldDB" id="A0A9D1J9Q0"/>
<evidence type="ECO:0000256" key="1">
    <source>
        <dbReference type="ARBA" id="ARBA00023125"/>
    </source>
</evidence>
<proteinExistence type="predicted"/>
<dbReference type="InterPro" id="IPR047057">
    <property type="entry name" value="MerR_fam"/>
</dbReference>
<dbReference type="PRINTS" id="PR00040">
    <property type="entry name" value="HTHMERR"/>
</dbReference>
<dbReference type="PANTHER" id="PTHR30204:SF96">
    <property type="entry name" value="CHROMOSOME-ANCHORING PROTEIN RACA"/>
    <property type="match status" value="1"/>
</dbReference>
<evidence type="ECO:0000259" key="3">
    <source>
        <dbReference type="PROSITE" id="PS50937"/>
    </source>
</evidence>
<dbReference type="PROSITE" id="PS50937">
    <property type="entry name" value="HTH_MERR_2"/>
    <property type="match status" value="1"/>
</dbReference>
<organism evidence="4 5">
    <name type="scientific">Candidatus Coproplasma avicola</name>
    <dbReference type="NCBI Taxonomy" id="2840744"/>
    <lineage>
        <taxon>Bacteria</taxon>
        <taxon>Bacillati</taxon>
        <taxon>Bacillota</taxon>
        <taxon>Clostridia</taxon>
        <taxon>Eubacteriales</taxon>
        <taxon>Candidatus Coproplasma</taxon>
    </lineage>
</organism>
<reference evidence="4" key="2">
    <citation type="journal article" date="2021" name="PeerJ">
        <title>Extensive microbial diversity within the chicken gut microbiome revealed by metagenomics and culture.</title>
        <authorList>
            <person name="Gilroy R."/>
            <person name="Ravi A."/>
            <person name="Getino M."/>
            <person name="Pursley I."/>
            <person name="Horton D.L."/>
            <person name="Alikhan N.F."/>
            <person name="Baker D."/>
            <person name="Gharbi K."/>
            <person name="Hall N."/>
            <person name="Watson M."/>
            <person name="Adriaenssens E.M."/>
            <person name="Foster-Nyarko E."/>
            <person name="Jarju S."/>
            <person name="Secka A."/>
            <person name="Antonio M."/>
            <person name="Oren A."/>
            <person name="Chaudhuri R.R."/>
            <person name="La Ragione R."/>
            <person name="Hildebrand F."/>
            <person name="Pallen M.J."/>
        </authorList>
    </citation>
    <scope>NUCLEOTIDE SEQUENCE</scope>
    <source>
        <strain evidence="4">ChiW16-3235</strain>
    </source>
</reference>
<dbReference type="Proteomes" id="UP000823913">
    <property type="component" value="Unassembled WGS sequence"/>
</dbReference>
<feature type="region of interest" description="Disordered" evidence="2">
    <location>
        <begin position="258"/>
        <end position="281"/>
    </location>
</feature>
<evidence type="ECO:0000256" key="2">
    <source>
        <dbReference type="SAM" id="MobiDB-lite"/>
    </source>
</evidence>
<feature type="compositionally biased region" description="Basic and acidic residues" evidence="2">
    <location>
        <begin position="262"/>
        <end position="281"/>
    </location>
</feature>
<dbReference type="InterPro" id="IPR009061">
    <property type="entry name" value="DNA-bd_dom_put_sf"/>
</dbReference>
<dbReference type="SUPFAM" id="SSF46955">
    <property type="entry name" value="Putative DNA-binding domain"/>
    <property type="match status" value="1"/>
</dbReference>
<dbReference type="PANTHER" id="PTHR30204">
    <property type="entry name" value="REDOX-CYCLING DRUG-SENSING TRANSCRIPTIONAL ACTIVATOR SOXR"/>
    <property type="match status" value="1"/>
</dbReference>